<comment type="similarity">
    <text evidence="2 10 12">Belongs to the TonB-dependent receptor family.</text>
</comment>
<dbReference type="PROSITE" id="PS52016">
    <property type="entry name" value="TONB_DEPENDENT_REC_3"/>
    <property type="match status" value="1"/>
</dbReference>
<gene>
    <name evidence="16" type="ORF">MORIYA_4278</name>
</gene>
<dbReference type="PROSITE" id="PS01156">
    <property type="entry name" value="TONB_DEPENDENT_REC_2"/>
    <property type="match status" value="1"/>
</dbReference>
<dbReference type="AlphaFoldDB" id="A0A330LV48"/>
<accession>A0A330LV48</accession>
<dbReference type="InterPro" id="IPR037066">
    <property type="entry name" value="Plug_dom_sf"/>
</dbReference>
<evidence type="ECO:0000313" key="16">
    <source>
        <dbReference type="EMBL" id="SQD80730.1"/>
    </source>
</evidence>
<protein>
    <submittedName>
        <fullName evidence="16">TonB-dependent receptor</fullName>
    </submittedName>
</protein>
<keyword evidence="5 10" id="KW-0812">Transmembrane</keyword>
<evidence type="ECO:0000256" key="10">
    <source>
        <dbReference type="PROSITE-ProRule" id="PRU01360"/>
    </source>
</evidence>
<keyword evidence="8 10" id="KW-0472">Membrane</keyword>
<dbReference type="Pfam" id="PF07715">
    <property type="entry name" value="Plug"/>
    <property type="match status" value="1"/>
</dbReference>
<evidence type="ECO:0000256" key="8">
    <source>
        <dbReference type="ARBA" id="ARBA00023136"/>
    </source>
</evidence>
<dbReference type="Gene3D" id="2.170.130.10">
    <property type="entry name" value="TonB-dependent receptor, plug domain"/>
    <property type="match status" value="1"/>
</dbReference>
<feature type="domain" description="TonB-dependent receptor plug" evidence="15">
    <location>
        <begin position="58"/>
        <end position="152"/>
    </location>
</feature>
<feature type="signal peptide" evidence="13">
    <location>
        <begin position="1"/>
        <end position="30"/>
    </location>
</feature>
<evidence type="ECO:0000256" key="1">
    <source>
        <dbReference type="ARBA" id="ARBA00004571"/>
    </source>
</evidence>
<keyword evidence="9 10" id="KW-0998">Cell outer membrane</keyword>
<name>A0A330LV48_9GAMM</name>
<dbReference type="Pfam" id="PF00593">
    <property type="entry name" value="TonB_dep_Rec_b-barrel"/>
    <property type="match status" value="1"/>
</dbReference>
<dbReference type="InterPro" id="IPR036942">
    <property type="entry name" value="Beta-barrel_TonB_sf"/>
</dbReference>
<sequence>MNNGILTMEFKLSLLALAIAGTLASPIALAEKSESDSSQKNQDAEVFVVVGELTNFAVTYTELEKYQAQDLEDIFKTDPSVSVGGSIGVAQKVYVRGLEDTYLNVTVDGAPQTSTLFHHTGRLSIDPYLLKTVEVQAGAGEATSGFGALGGAIRFKTKSAHDLLAPGESFGGSVSAGYFSNNGYKTSASLYGEINENWGVLGSFVVSSNDNMEDGNGDEIYGSGSDRMLGFIKVDGNITDNQTLSLSYENRNEDGEFGQRPNWPTLENDPLYPLEMQRHTFTANHTLSQSELLNLENTLYYTQADITQDGPWGEYNGEVNTLGFDVRNTSNLSQHTVTYGVAYRADEAAAKSLESGAAPAVTEEGDVFGLYVQDHWQITEAILLSFGTRYDYYKMEQLSTGTKIDSDGFSSNIGFNYQFFDDWRLNAGYAQALRGKQVGDTFTISSYTINPDLKEETSENAEVGIEYQRDSWLASATVFQSTIDDVIDVESGQYENVGQLKTKGYEFKATYWYEDLTAIASFSSVDAKLNGQALNGYDHIGIGNSRGDTFGLNLTYDVNPDLEFGWNYVYVADLNNVDVINDYVAPGTSIDKPGYQVHDIFVQWYPLGSQDLNVNLTVSNLFNEYYRDHSSIGDYTDIPGFGRVSGVYAAGRDVRLGVNYSF</sequence>
<dbReference type="InterPro" id="IPR039426">
    <property type="entry name" value="TonB-dep_rcpt-like"/>
</dbReference>
<evidence type="ECO:0000256" key="4">
    <source>
        <dbReference type="ARBA" id="ARBA00022452"/>
    </source>
</evidence>
<dbReference type="Gene3D" id="2.40.170.20">
    <property type="entry name" value="TonB-dependent receptor, beta-barrel domain"/>
    <property type="match status" value="1"/>
</dbReference>
<dbReference type="InterPro" id="IPR012910">
    <property type="entry name" value="Plug_dom"/>
</dbReference>
<evidence type="ECO:0000313" key="17">
    <source>
        <dbReference type="Proteomes" id="UP000250163"/>
    </source>
</evidence>
<keyword evidence="17" id="KW-1185">Reference proteome</keyword>
<reference evidence="17" key="1">
    <citation type="submission" date="2018-05" db="EMBL/GenBank/DDBJ databases">
        <authorList>
            <person name="Cea G.-C."/>
            <person name="William W."/>
        </authorList>
    </citation>
    <scope>NUCLEOTIDE SEQUENCE [LARGE SCALE GENOMIC DNA]</scope>
    <source>
        <strain evidence="17">DB21MT 5</strain>
    </source>
</reference>
<evidence type="ECO:0000256" key="6">
    <source>
        <dbReference type="ARBA" id="ARBA00022729"/>
    </source>
</evidence>
<organism evidence="16 17">
    <name type="scientific">Moritella yayanosii</name>
    <dbReference type="NCBI Taxonomy" id="69539"/>
    <lineage>
        <taxon>Bacteria</taxon>
        <taxon>Pseudomonadati</taxon>
        <taxon>Pseudomonadota</taxon>
        <taxon>Gammaproteobacteria</taxon>
        <taxon>Alteromonadales</taxon>
        <taxon>Moritellaceae</taxon>
        <taxon>Moritella</taxon>
    </lineage>
</organism>
<dbReference type="InterPro" id="IPR000531">
    <property type="entry name" value="Beta-barrel_TonB"/>
</dbReference>
<dbReference type="SUPFAM" id="SSF56935">
    <property type="entry name" value="Porins"/>
    <property type="match status" value="1"/>
</dbReference>
<dbReference type="Proteomes" id="UP000250163">
    <property type="component" value="Chromosome MORIYA"/>
</dbReference>
<dbReference type="InterPro" id="IPR010917">
    <property type="entry name" value="TonB_rcpt_CS"/>
</dbReference>
<evidence type="ECO:0000256" key="9">
    <source>
        <dbReference type="ARBA" id="ARBA00023237"/>
    </source>
</evidence>
<feature type="chain" id="PRO_5016390914" evidence="13">
    <location>
        <begin position="31"/>
        <end position="662"/>
    </location>
</feature>
<evidence type="ECO:0000256" key="3">
    <source>
        <dbReference type="ARBA" id="ARBA00022448"/>
    </source>
</evidence>
<keyword evidence="7 12" id="KW-0798">TonB box</keyword>
<comment type="subcellular location">
    <subcellularLocation>
        <location evidence="1 10">Cell outer membrane</location>
        <topology evidence="1 10">Multi-pass membrane protein</topology>
    </subcellularLocation>
</comment>
<dbReference type="GO" id="GO:0009279">
    <property type="term" value="C:cell outer membrane"/>
    <property type="evidence" value="ECO:0007669"/>
    <property type="project" value="UniProtKB-SubCell"/>
</dbReference>
<proteinExistence type="inferred from homology"/>
<evidence type="ECO:0000256" key="5">
    <source>
        <dbReference type="ARBA" id="ARBA00022692"/>
    </source>
</evidence>
<evidence type="ECO:0000259" key="15">
    <source>
        <dbReference type="Pfam" id="PF07715"/>
    </source>
</evidence>
<evidence type="ECO:0000256" key="12">
    <source>
        <dbReference type="RuleBase" id="RU003357"/>
    </source>
</evidence>
<evidence type="ECO:0000259" key="14">
    <source>
        <dbReference type="Pfam" id="PF00593"/>
    </source>
</evidence>
<dbReference type="KEGG" id="mya:MORIYA_4278"/>
<dbReference type="GO" id="GO:0015344">
    <property type="term" value="F:siderophore uptake transmembrane transporter activity"/>
    <property type="evidence" value="ECO:0007669"/>
    <property type="project" value="TreeGrafter"/>
</dbReference>
<evidence type="ECO:0000256" key="13">
    <source>
        <dbReference type="SAM" id="SignalP"/>
    </source>
</evidence>
<evidence type="ECO:0000256" key="2">
    <source>
        <dbReference type="ARBA" id="ARBA00009810"/>
    </source>
</evidence>
<dbReference type="PANTHER" id="PTHR30069:SF41">
    <property type="entry name" value="HEME_HEMOPEXIN UTILIZATION PROTEIN C"/>
    <property type="match status" value="1"/>
</dbReference>
<evidence type="ECO:0000256" key="7">
    <source>
        <dbReference type="ARBA" id="ARBA00023077"/>
    </source>
</evidence>
<dbReference type="GO" id="GO:0044718">
    <property type="term" value="P:siderophore transmembrane transport"/>
    <property type="evidence" value="ECO:0007669"/>
    <property type="project" value="TreeGrafter"/>
</dbReference>
<keyword evidence="3 10" id="KW-0813">Transport</keyword>
<dbReference type="PANTHER" id="PTHR30069">
    <property type="entry name" value="TONB-DEPENDENT OUTER MEMBRANE RECEPTOR"/>
    <property type="match status" value="1"/>
</dbReference>
<keyword evidence="16" id="KW-0675">Receptor</keyword>
<evidence type="ECO:0000256" key="11">
    <source>
        <dbReference type="PROSITE-ProRule" id="PRU10144"/>
    </source>
</evidence>
<feature type="domain" description="TonB-dependent receptor-like beta-barrel" evidence="14">
    <location>
        <begin position="239"/>
        <end position="621"/>
    </location>
</feature>
<dbReference type="EMBL" id="LS483250">
    <property type="protein sequence ID" value="SQD80730.1"/>
    <property type="molecule type" value="Genomic_DNA"/>
</dbReference>
<dbReference type="CDD" id="cd01347">
    <property type="entry name" value="ligand_gated_channel"/>
    <property type="match status" value="1"/>
</dbReference>
<keyword evidence="4 10" id="KW-1134">Transmembrane beta strand</keyword>
<keyword evidence="6 13" id="KW-0732">Signal</keyword>
<feature type="short sequence motif" description="TonB C-terminal box" evidence="11">
    <location>
        <begin position="645"/>
        <end position="662"/>
    </location>
</feature>